<proteinExistence type="predicted"/>
<dbReference type="Proteomes" id="UP000215332">
    <property type="component" value="Chromosome 1"/>
</dbReference>
<dbReference type="NCBIfam" id="TIGR02257">
    <property type="entry name" value="cobalto_cobN"/>
    <property type="match status" value="1"/>
</dbReference>
<gene>
    <name evidence="2" type="primary">cobN</name>
    <name evidence="2" type="ORF">SAMEA4412665_00463</name>
</gene>
<sequence>MTTLCFFSATGGELTLVSQALARMRADGINVTLFGRTKDQLLDPELSRAFARAAARSDAVVLSLHGGTASCPAWSDLVEAWQSRRSRGLPLPWIHVQPTSGDDDGLLAAQDWASGLDDGTWQGLVGLLGMNGPVNVESALRVLVDRVHGGSAPIPDVVPAPTEGIWHPRHGLFTSLAEYRQHLNPDRPTVGITFPRSYWLEHNTAHIEALVTAVEELDANTVPFFCLRLPDARRGNPGMAQVLENLLRDDEGRCVVDTLVDVHGMSMTAGVPANADAYPNLGVSVLHALTSYAPRAAWQATAQGMGSMDVATQAAQPEFDGALITKLLATREADEVDELTGAVVPRMVPVPGRAQAMAELALSWARLARTPTGQRKVAIVFHHHPPRNDRIGCASGLDTFESVRQLLIRMGEEGYDVPEQFETGDDIAQVLLSCLTCDQRWLTPEQMYERAEAHANLETSRPWYRGLPDSVRECMDRNWGPHPGTLFVHDDEFSFAGHLDGNVLLTIQPPRGTFEAVTDSAIHDPVLPPPHHYLAHYRWIRDVFKADAVIHVGTHGSLEWLPGKGLGLSEKCYPELALDRMVNIYPYIINNPGEGTQAKRRSAAALVDHLTPPMRQAGLYDSTAEIDRILREHAGAQSQSPQRARLVAEQVWDAVVEAGLDTDLGLTAGDVDSDPVELLDKVHHHLLELQDREISDGLHVLGQLVASQDDPATAEVEYVAQLTRQPNGSVPSLREAVLDAWGASLDEVSVKAGEPVTLTADLPDGLTGREIMEAAHRQCVDLLAPVVACHHGGCFDAERAHDLAAQLCREQLGAEHGDVVETLTWVATDLMPRLDATTDEIESIMTALDGGFVSPGPSGAPSRGNAHILPTGRNFFSLDPETMPTPTGWREGVKLAEQLLTGYAEAHPDQPWPRTVGVVVWGTANMRSGGADIAEILYLMGVRPVWESSGLVSGLQIIDPDELGRPRIDVSPRISGLFRDAFPNLVEMVDRAVRMVAALPEDGDDNLLRAHVEADVADMIARGIDVEQARRKATLRVFGCPPGGYGAGVEELIETKAWRDKADLGRAYIAASSHAYGEEVFGDVEPERFTAALSRMDVTVKNEDTREYDMLSCTDFYNYYGGLIAAATTVRGEAPISFVGDSSDPARIATRTTTQEARLILRSRILNPSWIEGLQRHGYKGAGDLSKVLDILIGWDATADVVDDGLWEKVARRYALDPAMQEWFHEVNPHALHNIVDKLLDAAQRNVWQADPGTVEELQDTYADIEGTIEEVSDDPHPSAAATRSASVTADGGLDLAGLGLA</sequence>
<reference evidence="2 3" key="1">
    <citation type="submission" date="2017-06" db="EMBL/GenBank/DDBJ databases">
        <authorList>
            <consortium name="Pathogen Informatics"/>
        </authorList>
    </citation>
    <scope>NUCLEOTIDE SEQUENCE [LARGE SCALE GENOMIC DNA]</scope>
    <source>
        <strain evidence="2 3">NCTC11865</strain>
    </source>
</reference>
<dbReference type="CDD" id="cd10150">
    <property type="entry name" value="CobN_like"/>
    <property type="match status" value="1"/>
</dbReference>
<evidence type="ECO:0000259" key="1">
    <source>
        <dbReference type="Pfam" id="PF02514"/>
    </source>
</evidence>
<dbReference type="GO" id="GO:0051116">
    <property type="term" value="F:cobaltochelatase activity"/>
    <property type="evidence" value="ECO:0007669"/>
    <property type="project" value="UniProtKB-EC"/>
</dbReference>
<dbReference type="PANTHER" id="PTHR44119">
    <property type="entry name" value="MAGNESIUM-CHELATASE SUBUNIT CHLH, CHLOROPLASTIC"/>
    <property type="match status" value="1"/>
</dbReference>
<dbReference type="Pfam" id="PF02514">
    <property type="entry name" value="CobN-Mg_chel"/>
    <property type="match status" value="1"/>
</dbReference>
<dbReference type="KEGG" id="cgrn:4412665_00463"/>
<keyword evidence="2" id="KW-0436">Ligase</keyword>
<dbReference type="GO" id="GO:0009236">
    <property type="term" value="P:cobalamin biosynthetic process"/>
    <property type="evidence" value="ECO:0007669"/>
    <property type="project" value="InterPro"/>
</dbReference>
<feature type="domain" description="CobN/magnesium chelatase" evidence="1">
    <location>
        <begin position="131"/>
        <end position="1253"/>
    </location>
</feature>
<dbReference type="eggNOG" id="COG1429">
    <property type="taxonomic scope" value="Bacteria"/>
</dbReference>
<dbReference type="InterPro" id="IPR011953">
    <property type="entry name" value="Cobalto_CobN"/>
</dbReference>
<dbReference type="EMBL" id="LT906441">
    <property type="protein sequence ID" value="SNV30699.1"/>
    <property type="molecule type" value="Genomic_DNA"/>
</dbReference>
<accession>A0A239W950</accession>
<protein>
    <submittedName>
        <fullName evidence="2">Aerobic cobaltochelatase subunit CobN</fullName>
        <ecNumber evidence="2">6.6.1.2</ecNumber>
    </submittedName>
</protein>
<organism evidence="2 3">
    <name type="scientific">Cutibacterium granulosum</name>
    <dbReference type="NCBI Taxonomy" id="33011"/>
    <lineage>
        <taxon>Bacteria</taxon>
        <taxon>Bacillati</taxon>
        <taxon>Actinomycetota</taxon>
        <taxon>Actinomycetes</taxon>
        <taxon>Propionibacteriales</taxon>
        <taxon>Propionibacteriaceae</taxon>
        <taxon>Cutibacterium</taxon>
    </lineage>
</organism>
<dbReference type="EC" id="6.6.1.2" evidence="2"/>
<evidence type="ECO:0000313" key="3">
    <source>
        <dbReference type="Proteomes" id="UP000215332"/>
    </source>
</evidence>
<evidence type="ECO:0000313" key="2">
    <source>
        <dbReference type="EMBL" id="SNV30699.1"/>
    </source>
</evidence>
<name>A0A239W950_9ACTN</name>
<dbReference type="RefSeq" id="WP_065860775.1">
    <property type="nucleotide sequence ID" value="NZ_LT906441.1"/>
</dbReference>
<dbReference type="PANTHER" id="PTHR44119:SF4">
    <property type="entry name" value="AEROBIC COBALTOCHELATASE SUBUNIT COBN"/>
    <property type="match status" value="1"/>
</dbReference>
<dbReference type="InterPro" id="IPR003672">
    <property type="entry name" value="CobN/Mg_chltase"/>
</dbReference>